<keyword evidence="2" id="KW-1185">Reference proteome</keyword>
<name>A0ABT9CMH3_9BACL</name>
<protein>
    <submittedName>
        <fullName evidence="1">Uncharacterized protein</fullName>
    </submittedName>
</protein>
<reference evidence="1 2" key="1">
    <citation type="submission" date="2023-07" db="EMBL/GenBank/DDBJ databases">
        <title>Paenibacillus sp. JX-17 nov. isolated from soil.</title>
        <authorList>
            <person name="Wan Y."/>
            <person name="Liu B."/>
        </authorList>
    </citation>
    <scope>NUCLEOTIDE SEQUENCE [LARGE SCALE GENOMIC DNA]</scope>
    <source>
        <strain evidence="1 2">JX-17</strain>
    </source>
</reference>
<evidence type="ECO:0000313" key="1">
    <source>
        <dbReference type="EMBL" id="MDO7908846.1"/>
    </source>
</evidence>
<dbReference type="SUPFAM" id="SSF54518">
    <property type="entry name" value="Tubby C-terminal domain-like"/>
    <property type="match status" value="1"/>
</dbReference>
<dbReference type="RefSeq" id="WP_305026068.1">
    <property type="nucleotide sequence ID" value="NZ_JAUQTB010000024.1"/>
</dbReference>
<dbReference type="InterPro" id="IPR007612">
    <property type="entry name" value="LOR"/>
</dbReference>
<gene>
    <name evidence="1" type="ORF">Q5741_20895</name>
</gene>
<proteinExistence type="predicted"/>
<dbReference type="Pfam" id="PF04525">
    <property type="entry name" value="LOR"/>
    <property type="match status" value="1"/>
</dbReference>
<sequence length="162" mass="18338">MRLFFKDNFFSAGYTDIMNETGEVEGNIDLKSAFGSSLNVMDVHGAVLYSGSFRTFSRKWEVLNGDGEEVGVLCVRMSFFSKKFEYEAYERGIYEITAPAFSQEYEIMDDYGNTLASFSRISGWLRSGAYCLDNSSPELDIFELIVVVMGINAIQKEQRSSH</sequence>
<accession>A0ABT9CMH3</accession>
<comment type="caution">
    <text evidence="1">The sequence shown here is derived from an EMBL/GenBank/DDBJ whole genome shotgun (WGS) entry which is preliminary data.</text>
</comment>
<dbReference type="InterPro" id="IPR025659">
    <property type="entry name" value="Tubby-like_C"/>
</dbReference>
<dbReference type="Proteomes" id="UP001240171">
    <property type="component" value="Unassembled WGS sequence"/>
</dbReference>
<dbReference type="EMBL" id="JAUQTB010000024">
    <property type="protein sequence ID" value="MDO7908846.1"/>
    <property type="molecule type" value="Genomic_DNA"/>
</dbReference>
<organism evidence="1 2">
    <name type="scientific">Paenibacillus lacisoli</name>
    <dbReference type="NCBI Taxonomy" id="3064525"/>
    <lineage>
        <taxon>Bacteria</taxon>
        <taxon>Bacillati</taxon>
        <taxon>Bacillota</taxon>
        <taxon>Bacilli</taxon>
        <taxon>Bacillales</taxon>
        <taxon>Paenibacillaceae</taxon>
        <taxon>Paenibacillus</taxon>
    </lineage>
</organism>
<evidence type="ECO:0000313" key="2">
    <source>
        <dbReference type="Proteomes" id="UP001240171"/>
    </source>
</evidence>